<evidence type="ECO:0000256" key="7">
    <source>
        <dbReference type="SAM" id="MobiDB-lite"/>
    </source>
</evidence>
<evidence type="ECO:0000256" key="8">
    <source>
        <dbReference type="SAM" id="Phobius"/>
    </source>
</evidence>
<keyword evidence="10" id="KW-1185">Reference proteome</keyword>
<keyword evidence="5" id="KW-0677">Repeat</keyword>
<feature type="compositionally biased region" description="Polar residues" evidence="7">
    <location>
        <begin position="1"/>
        <end position="10"/>
    </location>
</feature>
<dbReference type="Gene3D" id="3.80.10.10">
    <property type="entry name" value="Ribonuclease Inhibitor"/>
    <property type="match status" value="3"/>
</dbReference>
<evidence type="ECO:0000256" key="4">
    <source>
        <dbReference type="ARBA" id="ARBA00022729"/>
    </source>
</evidence>
<evidence type="ECO:0000256" key="5">
    <source>
        <dbReference type="ARBA" id="ARBA00022737"/>
    </source>
</evidence>
<dbReference type="SUPFAM" id="SSF52058">
    <property type="entry name" value="L domain-like"/>
    <property type="match status" value="1"/>
</dbReference>
<dbReference type="SMART" id="SM00369">
    <property type="entry name" value="LRR_TYP"/>
    <property type="match status" value="4"/>
</dbReference>
<dbReference type="InterPro" id="IPR003591">
    <property type="entry name" value="Leu-rich_rpt_typical-subtyp"/>
</dbReference>
<feature type="transmembrane region" description="Helical" evidence="8">
    <location>
        <begin position="77"/>
        <end position="99"/>
    </location>
</feature>
<accession>A0A9N8HDL2</accession>
<protein>
    <submittedName>
        <fullName evidence="9">LRR receptor-like serine threonine-protein kinase</fullName>
    </submittedName>
</protein>
<feature type="region of interest" description="Disordered" evidence="7">
    <location>
        <begin position="1"/>
        <end position="54"/>
    </location>
</feature>
<keyword evidence="6 8" id="KW-0472">Membrane</keyword>
<dbReference type="Pfam" id="PF00560">
    <property type="entry name" value="LRR_1"/>
    <property type="match status" value="4"/>
</dbReference>
<proteinExistence type="predicted"/>
<feature type="compositionally biased region" description="Low complexity" evidence="7">
    <location>
        <begin position="35"/>
        <end position="44"/>
    </location>
</feature>
<comment type="caution">
    <text evidence="9">The sequence shown here is derived from an EMBL/GenBank/DDBJ whole genome shotgun (WGS) entry which is preliminary data.</text>
</comment>
<dbReference type="AlphaFoldDB" id="A0A9N8HDL2"/>
<dbReference type="EMBL" id="CAICTM010000464">
    <property type="protein sequence ID" value="CAB9511058.1"/>
    <property type="molecule type" value="Genomic_DNA"/>
</dbReference>
<keyword evidence="2" id="KW-1003">Cell membrane</keyword>
<keyword evidence="4" id="KW-0732">Signal</keyword>
<dbReference type="GO" id="GO:0016301">
    <property type="term" value="F:kinase activity"/>
    <property type="evidence" value="ECO:0007669"/>
    <property type="project" value="UniProtKB-KW"/>
</dbReference>
<evidence type="ECO:0000256" key="2">
    <source>
        <dbReference type="ARBA" id="ARBA00022475"/>
    </source>
</evidence>
<comment type="subcellular location">
    <subcellularLocation>
        <location evidence="1">Cell membrane</location>
    </subcellularLocation>
</comment>
<dbReference type="GO" id="GO:0005886">
    <property type="term" value="C:plasma membrane"/>
    <property type="evidence" value="ECO:0007669"/>
    <property type="project" value="UniProtKB-SubCell"/>
</dbReference>
<keyword evidence="8" id="KW-1133">Transmembrane helix</keyword>
<dbReference type="PANTHER" id="PTHR47988">
    <property type="entry name" value="SOMATIC EMBRYOGENESIS RECEPTOR KINASE 1"/>
    <property type="match status" value="1"/>
</dbReference>
<keyword evidence="3" id="KW-0433">Leucine-rich repeat</keyword>
<keyword evidence="9" id="KW-0675">Receptor</keyword>
<evidence type="ECO:0000256" key="1">
    <source>
        <dbReference type="ARBA" id="ARBA00004236"/>
    </source>
</evidence>
<evidence type="ECO:0000313" key="10">
    <source>
        <dbReference type="Proteomes" id="UP001153069"/>
    </source>
</evidence>
<organism evidence="9 10">
    <name type="scientific">Seminavis robusta</name>
    <dbReference type="NCBI Taxonomy" id="568900"/>
    <lineage>
        <taxon>Eukaryota</taxon>
        <taxon>Sar</taxon>
        <taxon>Stramenopiles</taxon>
        <taxon>Ochrophyta</taxon>
        <taxon>Bacillariophyta</taxon>
        <taxon>Bacillariophyceae</taxon>
        <taxon>Bacillariophycidae</taxon>
        <taxon>Naviculales</taxon>
        <taxon>Naviculaceae</taxon>
        <taxon>Seminavis</taxon>
    </lineage>
</organism>
<keyword evidence="9" id="KW-0808">Transferase</keyword>
<dbReference type="InterPro" id="IPR001611">
    <property type="entry name" value="Leu-rich_rpt"/>
</dbReference>
<reference evidence="9" key="1">
    <citation type="submission" date="2020-06" db="EMBL/GenBank/DDBJ databases">
        <authorList>
            <consortium name="Plant Systems Biology data submission"/>
        </authorList>
    </citation>
    <scope>NUCLEOTIDE SEQUENCE</scope>
    <source>
        <strain evidence="9">D6</strain>
    </source>
</reference>
<keyword evidence="8" id="KW-0812">Transmembrane</keyword>
<keyword evidence="9" id="KW-0418">Kinase</keyword>
<dbReference type="FunFam" id="3.80.10.10:FF:000041">
    <property type="entry name" value="LRR receptor-like serine/threonine-protein kinase ERECTA"/>
    <property type="match status" value="1"/>
</dbReference>
<evidence type="ECO:0000313" key="9">
    <source>
        <dbReference type="EMBL" id="CAB9511058.1"/>
    </source>
</evidence>
<evidence type="ECO:0000256" key="6">
    <source>
        <dbReference type="ARBA" id="ARBA00023136"/>
    </source>
</evidence>
<dbReference type="OrthoDB" id="660555at2759"/>
<sequence length="519" mass="56586">MVATSTTTSKYDGEGEDTELTMDMDVVDLDAPDPSEISSSSDGSCFENEPEHDEKKNNGINLLLHSFLPEDQFQRSMVLLASGTLLFLVVIVIPAAVLWSSSPKESGIDHVLLPTATATTWEAITNDPDSPQHAAYQWLMEDPKLASYEAWKREQRFALVTFYLSLNGPRWTVHGENESREEGTWIDHLHDECEWTPEMISCNANGRVQRLVTSKIKGFKGSVPEEAQLLTDLAEMDFSDNTLLQSLGDFLPFQALPSLQSLVCNRCNLEGTLSPSIGFLTNLQHLALDSNPIAGGLPTTLGLLTNLQNISMVFAELSGPLPSELGLLSNLRFMDLDHNSLSHSLPSEIGMMTALESLVLYNNKVAGTLPSTIGLLTNLFSIGLLINRLSGSIPSEVGNLSQLTSLSLGYNKLSGLLPSTIGLMESLTFLDLEANALTGSIPSEIALLDSNLRIIDMEHNDLTGRIPPEMATMSNLDLLKLKGNNLQKPDPGELCPLIREGLHLEIDSCQSVVECCPPL</sequence>
<dbReference type="InterPro" id="IPR032675">
    <property type="entry name" value="LRR_dom_sf"/>
</dbReference>
<dbReference type="Proteomes" id="UP001153069">
    <property type="component" value="Unassembled WGS sequence"/>
</dbReference>
<dbReference type="FunFam" id="3.80.10.10:FF:000299">
    <property type="entry name" value="Piriformospora indica-insensitive protein 2"/>
    <property type="match status" value="1"/>
</dbReference>
<evidence type="ECO:0000256" key="3">
    <source>
        <dbReference type="ARBA" id="ARBA00022614"/>
    </source>
</evidence>
<name>A0A9N8HDL2_9STRA</name>
<gene>
    <name evidence="9" type="ORF">SEMRO_465_G148690.1</name>
</gene>
<feature type="compositionally biased region" description="Acidic residues" evidence="7">
    <location>
        <begin position="14"/>
        <end position="33"/>
    </location>
</feature>